<keyword evidence="6" id="KW-1185">Reference proteome</keyword>
<feature type="domain" description="Metalloprotease TldD/E central" evidence="4">
    <location>
        <begin position="129"/>
        <end position="234"/>
    </location>
</feature>
<gene>
    <name evidence="5" type="ORF">C7456_103158</name>
</gene>
<protein>
    <submittedName>
        <fullName evidence="5">Microcin-processing peptidase 1</fullName>
    </submittedName>
</protein>
<dbReference type="InterPro" id="IPR035068">
    <property type="entry name" value="TldD/PmbA_N"/>
</dbReference>
<evidence type="ECO:0000313" key="5">
    <source>
        <dbReference type="EMBL" id="PWK92039.1"/>
    </source>
</evidence>
<dbReference type="NCBIfam" id="NF008268">
    <property type="entry name" value="PRK11040.1"/>
    <property type="match status" value="1"/>
</dbReference>
<organism evidence="5 6">
    <name type="scientific">Fulvimonas soli</name>
    <dbReference type="NCBI Taxonomy" id="155197"/>
    <lineage>
        <taxon>Bacteria</taxon>
        <taxon>Pseudomonadati</taxon>
        <taxon>Pseudomonadota</taxon>
        <taxon>Gammaproteobacteria</taxon>
        <taxon>Lysobacterales</taxon>
        <taxon>Rhodanobacteraceae</taxon>
        <taxon>Fulvimonas</taxon>
    </lineage>
</organism>
<feature type="domain" description="Metalloprotease TldD/E N-terminal" evidence="2">
    <location>
        <begin position="37"/>
        <end position="101"/>
    </location>
</feature>
<dbReference type="Pfam" id="PF19290">
    <property type="entry name" value="PmbA_TldD_2nd"/>
    <property type="match status" value="1"/>
</dbReference>
<accession>A0A316IG90</accession>
<reference evidence="5 6" key="1">
    <citation type="submission" date="2018-05" db="EMBL/GenBank/DDBJ databases">
        <title>Genomic Encyclopedia of Type Strains, Phase IV (KMG-IV): sequencing the most valuable type-strain genomes for metagenomic binning, comparative biology and taxonomic classification.</title>
        <authorList>
            <person name="Goeker M."/>
        </authorList>
    </citation>
    <scope>NUCLEOTIDE SEQUENCE [LARGE SCALE GENOMIC DNA]</scope>
    <source>
        <strain evidence="5 6">DSM 14263</strain>
    </source>
</reference>
<dbReference type="Gene3D" id="3.30.2290.10">
    <property type="entry name" value="PmbA/TldD superfamily"/>
    <property type="match status" value="1"/>
</dbReference>
<evidence type="ECO:0000256" key="1">
    <source>
        <dbReference type="ARBA" id="ARBA00005836"/>
    </source>
</evidence>
<proteinExistence type="inferred from homology"/>
<evidence type="ECO:0000313" key="6">
    <source>
        <dbReference type="Proteomes" id="UP000245812"/>
    </source>
</evidence>
<dbReference type="Pfam" id="PF01523">
    <property type="entry name" value="PmbA_TldD_1st"/>
    <property type="match status" value="1"/>
</dbReference>
<dbReference type="InterPro" id="IPR045569">
    <property type="entry name" value="Metalloprtase-TldD/E_C"/>
</dbReference>
<dbReference type="AlphaFoldDB" id="A0A316IG90"/>
<dbReference type="InterPro" id="IPR036059">
    <property type="entry name" value="TldD/PmbA_sf"/>
</dbReference>
<dbReference type="EMBL" id="QGHC01000003">
    <property type="protein sequence ID" value="PWK92039.1"/>
    <property type="molecule type" value="Genomic_DNA"/>
</dbReference>
<dbReference type="Proteomes" id="UP000245812">
    <property type="component" value="Unassembled WGS sequence"/>
</dbReference>
<comment type="caution">
    <text evidence="5">The sequence shown here is derived from an EMBL/GenBank/DDBJ whole genome shotgun (WGS) entry which is preliminary data.</text>
</comment>
<evidence type="ECO:0000259" key="2">
    <source>
        <dbReference type="Pfam" id="PF01523"/>
    </source>
</evidence>
<dbReference type="Pfam" id="PF19289">
    <property type="entry name" value="PmbA_TldD_3rd"/>
    <property type="match status" value="1"/>
</dbReference>
<dbReference type="OrthoDB" id="9803618at2"/>
<dbReference type="InterPro" id="IPR045570">
    <property type="entry name" value="Metalloprtase-TldD/E_cen_dom"/>
</dbReference>
<dbReference type="RefSeq" id="WP_109722619.1">
    <property type="nucleotide sequence ID" value="NZ_MSZV01000133.1"/>
</dbReference>
<dbReference type="GO" id="GO:0008237">
    <property type="term" value="F:metallopeptidase activity"/>
    <property type="evidence" value="ECO:0007669"/>
    <property type="project" value="InterPro"/>
</dbReference>
<dbReference type="InterPro" id="IPR047657">
    <property type="entry name" value="PmbA"/>
</dbReference>
<dbReference type="GO" id="GO:0005829">
    <property type="term" value="C:cytosol"/>
    <property type="evidence" value="ECO:0007669"/>
    <property type="project" value="TreeGrafter"/>
</dbReference>
<feature type="domain" description="Metalloprotease TldD/E C-terminal" evidence="3">
    <location>
        <begin position="241"/>
        <end position="454"/>
    </location>
</feature>
<comment type="similarity">
    <text evidence="1">Belongs to the peptidase U62 family.</text>
</comment>
<dbReference type="PANTHER" id="PTHR43421:SF1">
    <property type="entry name" value="METALLOPROTEASE PMBA"/>
    <property type="match status" value="1"/>
</dbReference>
<dbReference type="GO" id="GO:0006508">
    <property type="term" value="P:proteolysis"/>
    <property type="evidence" value="ECO:0007669"/>
    <property type="project" value="InterPro"/>
</dbReference>
<evidence type="ECO:0000259" key="3">
    <source>
        <dbReference type="Pfam" id="PF19289"/>
    </source>
</evidence>
<sequence length="455" mass="47937">MSAIADRQDHSLQELDRLAELAGEVIRRARAAGASEAEVAASIDTGLNVNVRLGEVETVEHTRDRGFGLTVYFGRRKGSASTADLNPESIQATLDQACAIARYTEEDPAAGLADPARMATDFPDLDLWHPWAIDTAQAIALGQRIEAAGRAHAGITNSEGASVQAGESLSVYANSHGFVGRERGTRHSLSLSLIAGEGERMQRDYWYDSVRAPGDFMGAQALGDKAAERTLARLDARGLSTRECPVLFAPEIARGLVGHLVGAVSGGALYRRASFLLDHAGKAVMPPWLNIVERPFLRRGHGSGAFDAEGVATRDSALVEGGVLARYVLGSYSARKLGLESTGNAGGIHNLVVEPGSAEGTAEDFAGMLRRLGTGLLVTEVMGQGVNTLTGDYSRGAAGFWVENGAIAYPVEEITIAANLRDMFAGIRAVGADVDPRSAILTGSILVGRMTVAGE</sequence>
<name>A0A316IG90_9GAMM</name>
<dbReference type="SUPFAM" id="SSF111283">
    <property type="entry name" value="Putative modulator of DNA gyrase, PmbA/TldD"/>
    <property type="match status" value="1"/>
</dbReference>
<evidence type="ECO:0000259" key="4">
    <source>
        <dbReference type="Pfam" id="PF19290"/>
    </source>
</evidence>
<dbReference type="InterPro" id="IPR002510">
    <property type="entry name" value="Metalloprtase-TldD/E_N"/>
</dbReference>
<dbReference type="PANTHER" id="PTHR43421">
    <property type="entry name" value="METALLOPROTEASE PMBA"/>
    <property type="match status" value="1"/>
</dbReference>